<dbReference type="Gene3D" id="3.60.60.10">
    <property type="entry name" value="Penicillin V Acylase, Chain A"/>
    <property type="match status" value="1"/>
</dbReference>
<evidence type="ECO:0000256" key="8">
    <source>
        <dbReference type="SAM" id="SignalP"/>
    </source>
</evidence>
<keyword evidence="3 6" id="KW-0378">Hydrolase</keyword>
<evidence type="ECO:0000256" key="1">
    <source>
        <dbReference type="ARBA" id="ARBA00005730"/>
    </source>
</evidence>
<accession>A0A914CC08</accession>
<feature type="domain" description="Acid ceramidase N-terminal" evidence="10">
    <location>
        <begin position="45"/>
        <end position="104"/>
    </location>
</feature>
<feature type="active site" description="Nucleophile" evidence="7">
    <location>
        <position position="142"/>
    </location>
</feature>
<protein>
    <submittedName>
        <fullName evidence="12">Ceramidase</fullName>
    </submittedName>
</protein>
<evidence type="ECO:0000256" key="5">
    <source>
        <dbReference type="ARBA" id="ARBA00023180"/>
    </source>
</evidence>
<dbReference type="GO" id="GO:0006631">
    <property type="term" value="P:fatty acid metabolic process"/>
    <property type="evidence" value="ECO:0007669"/>
    <property type="project" value="InterPro"/>
</dbReference>
<evidence type="ECO:0000256" key="4">
    <source>
        <dbReference type="ARBA" id="ARBA00023098"/>
    </source>
</evidence>
<keyword evidence="11" id="KW-1185">Reference proteome</keyword>
<feature type="signal peptide" evidence="8">
    <location>
        <begin position="1"/>
        <end position="16"/>
    </location>
</feature>
<dbReference type="InterPro" id="IPR029130">
    <property type="entry name" value="Acid_ceramidase_N"/>
</dbReference>
<dbReference type="InterPro" id="IPR016699">
    <property type="entry name" value="Acid_ceramidase-like"/>
</dbReference>
<evidence type="ECO:0000256" key="6">
    <source>
        <dbReference type="PIRNR" id="PIRNR017632"/>
    </source>
</evidence>
<comment type="similarity">
    <text evidence="1 6">Belongs to the acid ceramidase family.</text>
</comment>
<evidence type="ECO:0000256" key="3">
    <source>
        <dbReference type="ARBA" id="ARBA00022801"/>
    </source>
</evidence>
<dbReference type="PIRSF" id="PIRSF017632">
    <property type="entry name" value="Acid_ceramidase-like"/>
    <property type="match status" value="1"/>
</dbReference>
<keyword evidence="4 6" id="KW-0443">Lipid metabolism</keyword>
<dbReference type="WBParaSite" id="ACRNAN_Path_83.g305.t1">
    <property type="protein sequence ID" value="ACRNAN_Path_83.g305.t1"/>
    <property type="gene ID" value="ACRNAN_Path_83.g305"/>
</dbReference>
<organism evidence="11 12">
    <name type="scientific">Acrobeloides nanus</name>
    <dbReference type="NCBI Taxonomy" id="290746"/>
    <lineage>
        <taxon>Eukaryota</taxon>
        <taxon>Metazoa</taxon>
        <taxon>Ecdysozoa</taxon>
        <taxon>Nematoda</taxon>
        <taxon>Chromadorea</taxon>
        <taxon>Rhabditida</taxon>
        <taxon>Tylenchina</taxon>
        <taxon>Cephalobomorpha</taxon>
        <taxon>Cephaloboidea</taxon>
        <taxon>Cephalobidae</taxon>
        <taxon>Acrobeloides</taxon>
    </lineage>
</organism>
<dbReference type="GO" id="GO:0017040">
    <property type="term" value="F:N-acylsphingosine amidohydrolase activity"/>
    <property type="evidence" value="ECO:0007669"/>
    <property type="project" value="TreeGrafter"/>
</dbReference>
<proteinExistence type="inferred from homology"/>
<feature type="chain" id="PRO_5038100301" evidence="8">
    <location>
        <begin position="17"/>
        <end position="397"/>
    </location>
</feature>
<evidence type="ECO:0000259" key="10">
    <source>
        <dbReference type="Pfam" id="PF15508"/>
    </source>
</evidence>
<dbReference type="AlphaFoldDB" id="A0A914CC08"/>
<evidence type="ECO:0000313" key="11">
    <source>
        <dbReference type="Proteomes" id="UP000887540"/>
    </source>
</evidence>
<evidence type="ECO:0000259" key="9">
    <source>
        <dbReference type="Pfam" id="PF02275"/>
    </source>
</evidence>
<keyword evidence="5" id="KW-0325">Glycoprotein</keyword>
<dbReference type="GO" id="GO:0005764">
    <property type="term" value="C:lysosome"/>
    <property type="evidence" value="ECO:0007669"/>
    <property type="project" value="UniProtKB-UniRule"/>
</dbReference>
<dbReference type="GO" id="GO:0017064">
    <property type="term" value="F:fatty acid amide hydrolase activity"/>
    <property type="evidence" value="ECO:0007669"/>
    <property type="project" value="InterPro"/>
</dbReference>
<evidence type="ECO:0000256" key="7">
    <source>
        <dbReference type="PIRSR" id="PIRSR017632-1"/>
    </source>
</evidence>
<reference evidence="12" key="1">
    <citation type="submission" date="2022-11" db="UniProtKB">
        <authorList>
            <consortium name="WormBaseParasite"/>
        </authorList>
    </citation>
    <scope>IDENTIFICATION</scope>
</reference>
<keyword evidence="2 8" id="KW-0732">Signal</keyword>
<dbReference type="Pfam" id="PF02275">
    <property type="entry name" value="CBAH"/>
    <property type="match status" value="1"/>
</dbReference>
<dbReference type="Pfam" id="PF15508">
    <property type="entry name" value="NAAA-beta"/>
    <property type="match status" value="1"/>
</dbReference>
<evidence type="ECO:0000256" key="2">
    <source>
        <dbReference type="ARBA" id="ARBA00022729"/>
    </source>
</evidence>
<feature type="domain" description="Choloylglycine hydrolase/NAAA C-terminal" evidence="9">
    <location>
        <begin position="142"/>
        <end position="289"/>
    </location>
</feature>
<dbReference type="Proteomes" id="UP000887540">
    <property type="component" value="Unplaced"/>
</dbReference>
<evidence type="ECO:0000313" key="12">
    <source>
        <dbReference type="WBParaSite" id="ACRNAN_Path_83.g305.t1"/>
    </source>
</evidence>
<dbReference type="PANTHER" id="PTHR28583:SF3">
    <property type="entry name" value="ACID CERAMIDASE-RELATED"/>
    <property type="match status" value="1"/>
</dbReference>
<dbReference type="InterPro" id="IPR029132">
    <property type="entry name" value="CBAH/NAAA_C"/>
</dbReference>
<dbReference type="PANTHER" id="PTHR28583">
    <property type="entry name" value="ACID AMIDASE"/>
    <property type="match status" value="1"/>
</dbReference>
<name>A0A914CC08_9BILA</name>
<sequence>MRLVIILASFFIVLQAKDVHPPIGDFTPKCLAGNGSLYDPAKSSEVPWLTVDLDLPYEQRYANVVKPFADDMKKVIAIVKEMAQIFLGNNSISAIDALMQHAFDELFPPSYREEIRGISNATGIPTHDLALMNIFYELSRFCTSIIAQTYNGQLFHARNLDFGQLFIWDNSTRSWALTDSLKKVTVNIKFVKNNTVLFMGTTFAGHTGIITGMKPNMFTISMDAKALLPDTQQLMKWFSGGYNGSDLHFAMWAEREIMEKCNSFQEAQDYLSSITQLAGCYYILGGANPGEGIIIVRNATDVTATVQLNPDEENGWYILQTNYDPDQLPMYLDDRRDPGNNCMRQLGRGNVSAAGIYEVLASKTTLNKTTVHTVIMSLATGLYQTFIAYCPDPCWPF</sequence>